<dbReference type="RefSeq" id="XP_018262598.1">
    <property type="nucleotide sequence ID" value="XM_018408907.1"/>
</dbReference>
<dbReference type="EMBL" id="KI894032">
    <property type="protein sequence ID" value="OBR84756.1"/>
    <property type="molecule type" value="Genomic_DNA"/>
</dbReference>
<reference evidence="7" key="3">
    <citation type="submission" date="2024-02" db="EMBL/GenBank/DDBJ databases">
        <title>Comparative genomics of Cryptococcus and Kwoniella reveals pathogenesis evolution and contrasting modes of karyotype evolution via chromosome fusion or intercentromeric recombination.</title>
        <authorList>
            <person name="Coelho M.A."/>
            <person name="David-Palma M."/>
            <person name="Shea T."/>
            <person name="Bowers K."/>
            <person name="McGinley-Smith S."/>
            <person name="Mohammad A.W."/>
            <person name="Gnirke A."/>
            <person name="Yurkov A.M."/>
            <person name="Nowrousian M."/>
            <person name="Sun S."/>
            <person name="Cuomo C.A."/>
            <person name="Heitman J."/>
        </authorList>
    </citation>
    <scope>NUCLEOTIDE SEQUENCE</scope>
    <source>
        <strain evidence="7">CBS 10117</strain>
    </source>
</reference>
<dbReference type="GO" id="GO:0016846">
    <property type="term" value="F:carbon-sulfur lyase activity"/>
    <property type="evidence" value="ECO:0007669"/>
    <property type="project" value="InterPro"/>
</dbReference>
<evidence type="ECO:0000313" key="8">
    <source>
        <dbReference type="Proteomes" id="UP000078595"/>
    </source>
</evidence>
<evidence type="ECO:0000256" key="1">
    <source>
        <dbReference type="ARBA" id="ARBA00005495"/>
    </source>
</evidence>
<keyword evidence="2" id="KW-0479">Metal-binding</keyword>
<comment type="similarity">
    <text evidence="1">Belongs to the Gfa family.</text>
</comment>
<name>A0A1A6A3X5_9TREE</name>
<organism evidence="6">
    <name type="scientific">Kwoniella dejecticola CBS 10117</name>
    <dbReference type="NCBI Taxonomy" id="1296121"/>
    <lineage>
        <taxon>Eukaryota</taxon>
        <taxon>Fungi</taxon>
        <taxon>Dikarya</taxon>
        <taxon>Basidiomycota</taxon>
        <taxon>Agaricomycotina</taxon>
        <taxon>Tremellomycetes</taxon>
        <taxon>Tremellales</taxon>
        <taxon>Cryptococcaceae</taxon>
        <taxon>Kwoniella</taxon>
    </lineage>
</organism>
<evidence type="ECO:0000313" key="6">
    <source>
        <dbReference type="EMBL" id="OBR84756.1"/>
    </source>
</evidence>
<dbReference type="PANTHER" id="PTHR33337:SF40">
    <property type="entry name" value="CENP-V_GFA DOMAIN-CONTAINING PROTEIN-RELATED"/>
    <property type="match status" value="1"/>
</dbReference>
<evidence type="ECO:0000313" key="7">
    <source>
        <dbReference type="EMBL" id="WWC62343.1"/>
    </source>
</evidence>
<accession>A0A1A6A3X5</accession>
<evidence type="ECO:0000259" key="5">
    <source>
        <dbReference type="Pfam" id="PF04828"/>
    </source>
</evidence>
<protein>
    <recommendedName>
        <fullName evidence="5">CENP-V/GFA domain-containing protein</fullName>
    </recommendedName>
</protein>
<dbReference type="InterPro" id="IPR011057">
    <property type="entry name" value="Mss4-like_sf"/>
</dbReference>
<sequence>MAAVKLPISSFAYTGQKAKVHAMDNGSGAMVTREFCDECGSNILEYPESNKDTHRFITLGTLDDPTLFQPVYEIFTKDRLGWMTAVSGEQADLAISHWAKHLFNNRCKAD</sequence>
<reference evidence="6" key="1">
    <citation type="submission" date="2013-07" db="EMBL/GenBank/DDBJ databases">
        <title>The Genome Sequence of Cryptococcus dejecticola CBS10117.</title>
        <authorList>
            <consortium name="The Broad Institute Genome Sequencing Platform"/>
            <person name="Cuomo C."/>
            <person name="Litvintseva A."/>
            <person name="Chen Y."/>
            <person name="Heitman J."/>
            <person name="Sun S."/>
            <person name="Springer D."/>
            <person name="Dromer F."/>
            <person name="Young S.K."/>
            <person name="Zeng Q."/>
            <person name="Gargeya S."/>
            <person name="Fitzgerald M."/>
            <person name="Abouelleil A."/>
            <person name="Alvarado L."/>
            <person name="Berlin A.M."/>
            <person name="Chapman S.B."/>
            <person name="Dewar J."/>
            <person name="Goldberg J."/>
            <person name="Griggs A."/>
            <person name="Gujja S."/>
            <person name="Hansen M."/>
            <person name="Howarth C."/>
            <person name="Imamovic A."/>
            <person name="Larimer J."/>
            <person name="McCowan C."/>
            <person name="Murphy C."/>
            <person name="Pearson M."/>
            <person name="Priest M."/>
            <person name="Roberts A."/>
            <person name="Saif S."/>
            <person name="Shea T."/>
            <person name="Sykes S."/>
            <person name="Wortman J."/>
            <person name="Nusbaum C."/>
            <person name="Birren B."/>
        </authorList>
    </citation>
    <scope>NUCLEOTIDE SEQUENCE [LARGE SCALE GENOMIC DNA]</scope>
    <source>
        <strain evidence="6">CBS 10117</strain>
    </source>
</reference>
<keyword evidence="8" id="KW-1185">Reference proteome</keyword>
<gene>
    <name evidence="6" type="ORF">I303_05615</name>
    <name evidence="7" type="ORF">I303_104939</name>
</gene>
<dbReference type="VEuPathDB" id="FungiDB:I303_05615"/>
<reference evidence="7" key="2">
    <citation type="submission" date="2013-07" db="EMBL/GenBank/DDBJ databases">
        <authorList>
            <consortium name="The Broad Institute Genome Sequencing Platform"/>
            <person name="Cuomo C."/>
            <person name="Litvintseva A."/>
            <person name="Chen Y."/>
            <person name="Heitman J."/>
            <person name="Sun S."/>
            <person name="Springer D."/>
            <person name="Dromer F."/>
            <person name="Young S.K."/>
            <person name="Zeng Q."/>
            <person name="Gargeya S."/>
            <person name="Fitzgerald M."/>
            <person name="Abouelleil A."/>
            <person name="Alvarado L."/>
            <person name="Berlin A.M."/>
            <person name="Chapman S.B."/>
            <person name="Dewar J."/>
            <person name="Goldberg J."/>
            <person name="Griggs A."/>
            <person name="Gujja S."/>
            <person name="Hansen M."/>
            <person name="Howarth C."/>
            <person name="Imamovic A."/>
            <person name="Larimer J."/>
            <person name="McCowan C."/>
            <person name="Murphy C."/>
            <person name="Pearson M."/>
            <person name="Priest M."/>
            <person name="Roberts A."/>
            <person name="Saif S."/>
            <person name="Shea T."/>
            <person name="Sykes S."/>
            <person name="Wortman J."/>
            <person name="Nusbaum C."/>
            <person name="Birren B."/>
        </authorList>
    </citation>
    <scope>NUCLEOTIDE SEQUENCE</scope>
    <source>
        <strain evidence="7">CBS 10117</strain>
    </source>
</reference>
<dbReference type="KEGG" id="kdj:28969314"/>
<dbReference type="GeneID" id="28969314"/>
<dbReference type="PANTHER" id="PTHR33337">
    <property type="entry name" value="GFA DOMAIN-CONTAINING PROTEIN"/>
    <property type="match status" value="1"/>
</dbReference>
<evidence type="ECO:0000256" key="3">
    <source>
        <dbReference type="ARBA" id="ARBA00022833"/>
    </source>
</evidence>
<dbReference type="EMBL" id="CP144535">
    <property type="protein sequence ID" value="WWC62343.1"/>
    <property type="molecule type" value="Genomic_DNA"/>
</dbReference>
<dbReference type="STRING" id="1296121.A0A1A6A3X5"/>
<dbReference type="OrthoDB" id="9985472at2759"/>
<dbReference type="SUPFAM" id="SSF51316">
    <property type="entry name" value="Mss4-like"/>
    <property type="match status" value="1"/>
</dbReference>
<dbReference type="GO" id="GO:0046872">
    <property type="term" value="F:metal ion binding"/>
    <property type="evidence" value="ECO:0007669"/>
    <property type="project" value="UniProtKB-KW"/>
</dbReference>
<keyword evidence="4" id="KW-0456">Lyase</keyword>
<keyword evidence="3" id="KW-0862">Zinc</keyword>
<dbReference type="AlphaFoldDB" id="A0A1A6A3X5"/>
<evidence type="ECO:0000256" key="2">
    <source>
        <dbReference type="ARBA" id="ARBA00022723"/>
    </source>
</evidence>
<dbReference type="Gene3D" id="3.90.1590.10">
    <property type="entry name" value="glutathione-dependent formaldehyde- activating enzyme (gfa)"/>
    <property type="match status" value="1"/>
</dbReference>
<evidence type="ECO:0000256" key="4">
    <source>
        <dbReference type="ARBA" id="ARBA00023239"/>
    </source>
</evidence>
<feature type="domain" description="CENP-V/GFA" evidence="5">
    <location>
        <begin position="6"/>
        <end position="78"/>
    </location>
</feature>
<dbReference type="Pfam" id="PF04828">
    <property type="entry name" value="GFA"/>
    <property type="match status" value="1"/>
</dbReference>
<dbReference type="InterPro" id="IPR006913">
    <property type="entry name" value="CENP-V/GFA"/>
</dbReference>
<dbReference type="Proteomes" id="UP000078595">
    <property type="component" value="Chromosome 6"/>
</dbReference>
<proteinExistence type="inferred from homology"/>